<dbReference type="InterPro" id="IPR017926">
    <property type="entry name" value="GATASE"/>
</dbReference>
<dbReference type="GO" id="GO:0005829">
    <property type="term" value="C:cytosol"/>
    <property type="evidence" value="ECO:0007669"/>
    <property type="project" value="TreeGrafter"/>
</dbReference>
<comment type="caution">
    <text evidence="2">The sequence shown here is derived from an EMBL/GenBank/DDBJ whole genome shotgun (WGS) entry which is preliminary data.</text>
</comment>
<dbReference type="OrthoDB" id="9813383at2"/>
<dbReference type="AlphaFoldDB" id="A0A2T0V9T9"/>
<evidence type="ECO:0000313" key="2">
    <source>
        <dbReference type="EMBL" id="PRY66914.1"/>
    </source>
</evidence>
<proteinExistence type="predicted"/>
<evidence type="ECO:0000313" key="3">
    <source>
        <dbReference type="Proteomes" id="UP000237647"/>
    </source>
</evidence>
<accession>A0A2T0V9T9</accession>
<keyword evidence="2" id="KW-0808">Transferase</keyword>
<dbReference type="SUPFAM" id="SSF52317">
    <property type="entry name" value="Class I glutamine amidotransferase-like"/>
    <property type="match status" value="1"/>
</dbReference>
<sequence length="234" mass="25662">MHIHLLQHGSDHDPARLTDWLSSMGHSYTVFHLYAGELTPRPAESDALIVLGGPETVLDQPPAWFKAENKLINRYLDGQKPVLGIGLGALLIARALDAVVAPGTYPEQGFHEVTLAPESPFDLPEQFEAFMWHRYVFSLPEDALPLGGSPAAPLQGFSWDSGRVVGLLCHLEVTLASATQLIEQVKSEAAPVASSSPTAERFVQSENQILENATRFHQLAPLLDRVMTQWLKLA</sequence>
<dbReference type="InterPro" id="IPR044992">
    <property type="entry name" value="ChyE-like"/>
</dbReference>
<name>A0A2T0V9T9_9GAMM</name>
<dbReference type="GO" id="GO:0016740">
    <property type="term" value="F:transferase activity"/>
    <property type="evidence" value="ECO:0007669"/>
    <property type="project" value="UniProtKB-KW"/>
</dbReference>
<dbReference type="Pfam" id="PF00117">
    <property type="entry name" value="GATase"/>
    <property type="match status" value="1"/>
</dbReference>
<dbReference type="PANTHER" id="PTHR42695:SF5">
    <property type="entry name" value="GLUTAMINE AMIDOTRANSFERASE YLR126C-RELATED"/>
    <property type="match status" value="1"/>
</dbReference>
<gene>
    <name evidence="2" type="ORF">B0H98_101919</name>
</gene>
<feature type="domain" description="Glutamine amidotransferase" evidence="1">
    <location>
        <begin position="21"/>
        <end position="178"/>
    </location>
</feature>
<dbReference type="Gene3D" id="3.40.50.880">
    <property type="match status" value="1"/>
</dbReference>
<organism evidence="2 3">
    <name type="scientific">Vreelandella songnenensis</name>
    <dbReference type="NCBI Taxonomy" id="1176243"/>
    <lineage>
        <taxon>Bacteria</taxon>
        <taxon>Pseudomonadati</taxon>
        <taxon>Pseudomonadota</taxon>
        <taxon>Gammaproteobacteria</taxon>
        <taxon>Oceanospirillales</taxon>
        <taxon>Halomonadaceae</taxon>
        <taxon>Vreelandella</taxon>
    </lineage>
</organism>
<dbReference type="PROSITE" id="PS51273">
    <property type="entry name" value="GATASE_TYPE_1"/>
    <property type="match status" value="1"/>
</dbReference>
<reference evidence="2 3" key="1">
    <citation type="submission" date="2018-03" db="EMBL/GenBank/DDBJ databases">
        <title>Genomic Encyclopedia of Type Strains, Phase III (KMG-III): the genomes of soil and plant-associated and newly described type strains.</title>
        <authorList>
            <person name="Whitman W."/>
        </authorList>
    </citation>
    <scope>NUCLEOTIDE SEQUENCE [LARGE SCALE GENOMIC DNA]</scope>
    <source>
        <strain evidence="2 3">CGMCC 1.12152</strain>
    </source>
</reference>
<evidence type="ECO:0000259" key="1">
    <source>
        <dbReference type="Pfam" id="PF00117"/>
    </source>
</evidence>
<dbReference type="InterPro" id="IPR029062">
    <property type="entry name" value="Class_I_gatase-like"/>
</dbReference>
<keyword evidence="3" id="KW-1185">Reference proteome</keyword>
<dbReference type="RefSeq" id="WP_106373846.1">
    <property type="nucleotide sequence ID" value="NZ_PVTK01000001.1"/>
</dbReference>
<protein>
    <submittedName>
        <fullName evidence="2">GMP synthase-like glutamine amidotransferase</fullName>
    </submittedName>
</protein>
<keyword evidence="2" id="KW-0315">Glutamine amidotransferase</keyword>
<dbReference type="EMBL" id="PVTK01000001">
    <property type="protein sequence ID" value="PRY66914.1"/>
    <property type="molecule type" value="Genomic_DNA"/>
</dbReference>
<dbReference type="Proteomes" id="UP000237647">
    <property type="component" value="Unassembled WGS sequence"/>
</dbReference>
<dbReference type="CDD" id="cd01741">
    <property type="entry name" value="GATase1_1"/>
    <property type="match status" value="1"/>
</dbReference>
<dbReference type="PANTHER" id="PTHR42695">
    <property type="entry name" value="GLUTAMINE AMIDOTRANSFERASE YLR126C-RELATED"/>
    <property type="match status" value="1"/>
</dbReference>